<comment type="caution">
    <text evidence="1">The sequence shown here is derived from an EMBL/GenBank/DDBJ whole genome shotgun (WGS) entry which is preliminary data.</text>
</comment>
<protein>
    <submittedName>
        <fullName evidence="1">Uncharacterized protein</fullName>
    </submittedName>
</protein>
<evidence type="ECO:0000313" key="1">
    <source>
        <dbReference type="EMBL" id="KAF6720365.1"/>
    </source>
</evidence>
<dbReference type="Proteomes" id="UP000646548">
    <property type="component" value="Unassembled WGS sequence"/>
</dbReference>
<reference evidence="1" key="1">
    <citation type="journal article" name="BMC Genomics">
        <title>Long-read sequencing and de novo genome assembly of marine medaka (Oryzias melastigma).</title>
        <authorList>
            <person name="Liang P."/>
            <person name="Saqib H.S.A."/>
            <person name="Ni X."/>
            <person name="Shen Y."/>
        </authorList>
    </citation>
    <scope>NUCLEOTIDE SEQUENCE</scope>
    <source>
        <strain evidence="1">Bigg-433</strain>
    </source>
</reference>
<sequence>MELEAKLSSVLQLVDDFRQEKADNEQRDNHQDLLEKRIHDMDQQAQINNVILTGLQLQPRARPGATNVSMDANAAVMDANDTVENQVGVFLVSKGIALDLNTVEICHPLPQRIQINPQS</sequence>
<proteinExistence type="predicted"/>
<dbReference type="EMBL" id="WKFB01000527">
    <property type="protein sequence ID" value="KAF6720365.1"/>
    <property type="molecule type" value="Genomic_DNA"/>
</dbReference>
<organism evidence="1 2">
    <name type="scientific">Oryzias melastigma</name>
    <name type="common">Marine medaka</name>
    <dbReference type="NCBI Taxonomy" id="30732"/>
    <lineage>
        <taxon>Eukaryota</taxon>
        <taxon>Metazoa</taxon>
        <taxon>Chordata</taxon>
        <taxon>Craniata</taxon>
        <taxon>Vertebrata</taxon>
        <taxon>Euteleostomi</taxon>
        <taxon>Actinopterygii</taxon>
        <taxon>Neopterygii</taxon>
        <taxon>Teleostei</taxon>
        <taxon>Neoteleostei</taxon>
        <taxon>Acanthomorphata</taxon>
        <taxon>Ovalentaria</taxon>
        <taxon>Atherinomorphae</taxon>
        <taxon>Beloniformes</taxon>
        <taxon>Adrianichthyidae</taxon>
        <taxon>Oryziinae</taxon>
        <taxon>Oryzias</taxon>
    </lineage>
</organism>
<gene>
    <name evidence="1" type="ORF">FQA47_002846</name>
</gene>
<name>A0A834F0A9_ORYME</name>
<accession>A0A834F0A9</accession>
<evidence type="ECO:0000313" key="2">
    <source>
        <dbReference type="Proteomes" id="UP000646548"/>
    </source>
</evidence>
<dbReference type="AlphaFoldDB" id="A0A834F0A9"/>